<keyword evidence="2" id="KW-1185">Reference proteome</keyword>
<dbReference type="EMBL" id="JAAIJR010000017">
    <property type="protein sequence ID" value="NEX19868.1"/>
    <property type="molecule type" value="Genomic_DNA"/>
</dbReference>
<reference evidence="1 2" key="2">
    <citation type="submission" date="2020-02" db="EMBL/GenBank/DDBJ databases">
        <title>Genome sequences of Thiorhodococcus mannitoliphagus and Thiorhodococcus minor, purple sulfur photosynthetic bacteria in the gammaproteobacterial family, Chromatiaceae.</title>
        <authorList>
            <person name="Aviles F.A."/>
            <person name="Meyer T.E."/>
            <person name="Kyndt J.A."/>
        </authorList>
    </citation>
    <scope>NUCLEOTIDE SEQUENCE [LARGE SCALE GENOMIC DNA]</scope>
    <source>
        <strain evidence="1 2">DSM 18266</strain>
    </source>
</reference>
<dbReference type="Proteomes" id="UP000471640">
    <property type="component" value="Unassembled WGS sequence"/>
</dbReference>
<proteinExistence type="predicted"/>
<evidence type="ECO:0000313" key="1">
    <source>
        <dbReference type="EMBL" id="NEX19868.1"/>
    </source>
</evidence>
<reference evidence="2" key="1">
    <citation type="journal article" date="2020" name="Microbiol. Resour. Announc.">
        <title>Draft Genome Sequences of Thiorhodococcus mannitoliphagus and Thiorhodococcus minor, Purple Sulfur Photosynthetic Bacteria in the Gammaproteobacterial Family Chromatiaceae.</title>
        <authorList>
            <person name="Aviles F.A."/>
            <person name="Meyer T.E."/>
            <person name="Kyndt J.A."/>
        </authorList>
    </citation>
    <scope>NUCLEOTIDE SEQUENCE [LARGE SCALE GENOMIC DNA]</scope>
    <source>
        <strain evidence="2">DSM 18266</strain>
    </source>
</reference>
<evidence type="ECO:0000313" key="2">
    <source>
        <dbReference type="Proteomes" id="UP000471640"/>
    </source>
</evidence>
<comment type="caution">
    <text evidence="1">The sequence shown here is derived from an EMBL/GenBank/DDBJ whole genome shotgun (WGS) entry which is preliminary data.</text>
</comment>
<gene>
    <name evidence="1" type="ORF">G3480_05990</name>
</gene>
<protein>
    <submittedName>
        <fullName evidence="1">Uncharacterized protein</fullName>
    </submittedName>
</protein>
<dbReference type="RefSeq" id="WP_164652765.1">
    <property type="nucleotide sequence ID" value="NZ_JAAIJR010000017.1"/>
</dbReference>
<sequence>MTAYRTQVTIEDPARLELRNLPFRPGQHIKVILVDDAEHEQRARRWRDLFARTQALPQATQLTDEDISREIEAYRSGQ</sequence>
<name>A0A6P1DPE9_9GAMM</name>
<accession>A0A6P1DPE9</accession>
<organism evidence="1 2">
    <name type="scientific">Thiorhodococcus mannitoliphagus</name>
    <dbReference type="NCBI Taxonomy" id="329406"/>
    <lineage>
        <taxon>Bacteria</taxon>
        <taxon>Pseudomonadati</taxon>
        <taxon>Pseudomonadota</taxon>
        <taxon>Gammaproteobacteria</taxon>
        <taxon>Chromatiales</taxon>
        <taxon>Chromatiaceae</taxon>
        <taxon>Thiorhodococcus</taxon>
    </lineage>
</organism>
<dbReference type="AlphaFoldDB" id="A0A6P1DPE9"/>